<dbReference type="InterPro" id="IPR002994">
    <property type="entry name" value="Surf1/Shy1"/>
</dbReference>
<keyword evidence="4 6" id="KW-1133">Transmembrane helix</keyword>
<comment type="subcellular location">
    <subcellularLocation>
        <location evidence="1">Membrane</location>
    </subcellularLocation>
</comment>
<feature type="transmembrane region" description="Helical" evidence="6">
    <location>
        <begin position="613"/>
        <end position="631"/>
    </location>
</feature>
<evidence type="ECO:0000313" key="9">
    <source>
        <dbReference type="Proteomes" id="UP000070412"/>
    </source>
</evidence>
<protein>
    <submittedName>
        <fullName evidence="7">Surfeit locus protein 1</fullName>
    </submittedName>
</protein>
<accession>A0A834VE21</accession>
<dbReference type="GO" id="GO:0016020">
    <property type="term" value="C:membrane"/>
    <property type="evidence" value="ECO:0007669"/>
    <property type="project" value="UniProtKB-SubCell"/>
</dbReference>
<dbReference type="PROSITE" id="PS50895">
    <property type="entry name" value="SURF1"/>
    <property type="match status" value="1"/>
</dbReference>
<dbReference type="AlphaFoldDB" id="A0A834VE21"/>
<dbReference type="Proteomes" id="UP000070412">
    <property type="component" value="Unassembled WGS sequence"/>
</dbReference>
<evidence type="ECO:0000256" key="5">
    <source>
        <dbReference type="ARBA" id="ARBA00023136"/>
    </source>
</evidence>
<reference evidence="9" key="1">
    <citation type="journal article" date="2020" name="PLoS Negl. Trop. Dis.">
        <title>High-quality nuclear genome for Sarcoptes scabiei-A critical resource for a neglected parasite.</title>
        <authorList>
            <person name="Korhonen P.K."/>
            <person name="Gasser R.B."/>
            <person name="Ma G."/>
            <person name="Wang T."/>
            <person name="Stroehlein A.J."/>
            <person name="Young N.D."/>
            <person name="Ang C.S."/>
            <person name="Fernando D.D."/>
            <person name="Lu H.C."/>
            <person name="Taylor S."/>
            <person name="Reynolds S.L."/>
            <person name="Mofiz E."/>
            <person name="Najaraj S.H."/>
            <person name="Gowda H."/>
            <person name="Madugundu A."/>
            <person name="Renuse S."/>
            <person name="Holt D."/>
            <person name="Pandey A."/>
            <person name="Papenfuss A.T."/>
            <person name="Fischer K."/>
        </authorList>
    </citation>
    <scope>NUCLEOTIDE SEQUENCE [LARGE SCALE GENOMIC DNA]</scope>
</reference>
<reference evidence="7" key="2">
    <citation type="submission" date="2020-01" db="EMBL/GenBank/DDBJ databases">
        <authorList>
            <person name="Korhonen P.K.K."/>
            <person name="Guangxu M.G."/>
            <person name="Wang T.W."/>
            <person name="Stroehlein A.J.S."/>
            <person name="Young N.D."/>
            <person name="Ang C.-S.A."/>
            <person name="Fernando D.W.F."/>
            <person name="Lu H.L."/>
            <person name="Taylor S.T."/>
            <person name="Ehtesham M.E.M."/>
            <person name="Najaraj S.H.N."/>
            <person name="Harsha G.H.G."/>
            <person name="Madugundu A.M."/>
            <person name="Renuse S.R."/>
            <person name="Holt D.H."/>
            <person name="Pandey A.P."/>
            <person name="Papenfuss A.P."/>
            <person name="Gasser R.B.G."/>
            <person name="Fischer K.F."/>
        </authorList>
    </citation>
    <scope>NUCLEOTIDE SEQUENCE</scope>
    <source>
        <strain evidence="7">SSS_KF_BRIS2020</strain>
    </source>
</reference>
<evidence type="ECO:0000256" key="4">
    <source>
        <dbReference type="ARBA" id="ARBA00022989"/>
    </source>
</evidence>
<organism evidence="7">
    <name type="scientific">Sarcoptes scabiei</name>
    <name type="common">Itch mite</name>
    <name type="synonym">Acarus scabiei</name>
    <dbReference type="NCBI Taxonomy" id="52283"/>
    <lineage>
        <taxon>Eukaryota</taxon>
        <taxon>Metazoa</taxon>
        <taxon>Ecdysozoa</taxon>
        <taxon>Arthropoda</taxon>
        <taxon>Chelicerata</taxon>
        <taxon>Arachnida</taxon>
        <taxon>Acari</taxon>
        <taxon>Acariformes</taxon>
        <taxon>Sarcoptiformes</taxon>
        <taxon>Astigmata</taxon>
        <taxon>Psoroptidia</taxon>
        <taxon>Sarcoptoidea</taxon>
        <taxon>Sarcoptidae</taxon>
        <taxon>Sarcoptinae</taxon>
        <taxon>Sarcoptes</taxon>
    </lineage>
</organism>
<dbReference type="InterPro" id="IPR045214">
    <property type="entry name" value="Surf1/Surf4"/>
</dbReference>
<dbReference type="CDD" id="cd06662">
    <property type="entry name" value="SURF1"/>
    <property type="match status" value="1"/>
</dbReference>
<keyword evidence="3 6" id="KW-0812">Transmembrane</keyword>
<dbReference type="EMBL" id="WVUK01000062">
    <property type="protein sequence ID" value="KAF7490333.1"/>
    <property type="molecule type" value="Genomic_DNA"/>
</dbReference>
<feature type="transmembrane region" description="Helical" evidence="6">
    <location>
        <begin position="848"/>
        <end position="867"/>
    </location>
</feature>
<dbReference type="OrthoDB" id="10040024at2759"/>
<keyword evidence="5 6" id="KW-0472">Membrane</keyword>
<comment type="similarity">
    <text evidence="2">Belongs to the SURF1 family.</text>
</comment>
<dbReference type="GO" id="GO:0005739">
    <property type="term" value="C:mitochondrion"/>
    <property type="evidence" value="ECO:0007669"/>
    <property type="project" value="TreeGrafter"/>
</dbReference>
<gene>
    <name evidence="7" type="primary">SSS_468g</name>
    <name evidence="7" type="ORF">SSS_468</name>
</gene>
<evidence type="ECO:0000256" key="1">
    <source>
        <dbReference type="ARBA" id="ARBA00004370"/>
    </source>
</evidence>
<evidence type="ECO:0000256" key="6">
    <source>
        <dbReference type="SAM" id="Phobius"/>
    </source>
</evidence>
<evidence type="ECO:0000256" key="2">
    <source>
        <dbReference type="ARBA" id="ARBA00007165"/>
    </source>
</evidence>
<dbReference type="GO" id="GO:0033617">
    <property type="term" value="P:mitochondrial respiratory chain complex IV assembly"/>
    <property type="evidence" value="ECO:0007669"/>
    <property type="project" value="TreeGrafter"/>
</dbReference>
<dbReference type="PANTHER" id="PTHR23427">
    <property type="entry name" value="SURFEIT LOCUS PROTEIN"/>
    <property type="match status" value="1"/>
</dbReference>
<evidence type="ECO:0000256" key="3">
    <source>
        <dbReference type="ARBA" id="ARBA00022692"/>
    </source>
</evidence>
<sequence length="875" mass="103570">MSSSRMDFNEILEIKDPTKRNGCLQMFLRELQTNDYDINLVLESLAEKILSHCSSMDLILFENLFFQQISWQTFLFNTTADIKKQLNVEKFIQFLIDYFQAFPNRTKEHLNIFSKLFKGDPNRSNEIKLSCKEIECFNSFTFVLRSINRSFYIVEFFRNRFPFFHNSCVHDFVCFAYNMLNTIEYMRPKDVENVIGFLIQKLLEIDYEQFFVDLNDLNKENQADTSFIFDIETNDSEVEEQIKKAKTLEAILLMFFEFIDEKIIADDVNVERLKIFQQIFLSLFIKHIIKSNSVHCQFLIFYLCGKTNSFLDAIFEDLYLSPTNQNHQNLYFYLNFITSLILNGKFVKIDIIFRFISQLLSDLNYYVSRKQEKENSNQLDDLLFYENSINFCKIFCTFHNEFTRNQIEFMKNLNLKQILFNDCLKPLEYFPNDLRHRFVHLASYYRIGYVNLKEIVSKNLEQTFSNLFTWSCSFGTIYFKSIRIKIEPFLRENNSVIGGKNHSFENEIDHRKREDSIVFGPDLNESIEDHKKIFSYASSPNYTSASDDAMMLSTSNNFNKFLLKSMKSDIEMKNLNKLANQSSLPSHLLRLNLVNRNEKKFYQRKIPPPSRSLASYLFLFFPIATFVLGTWQIKRLKWKKDLLAKIDAIIKNDPEEFPDDLTNISEKKYVKFKVKGYIDYSAKPKFLYPRSLIVDEEKEMSPKFLSATNDSSGNIGALLVLPFVVTEERLNNSEPFPILVNWGWINKKTMDRIIAESENPNLASITERSKPIVFDLVGVLRDSEKYGGKSHNQNYWHNRDIEGLAHEMGTNPIYLDAYESYSLKLWNNERFRIDPISKQIRLKLRNEHLSYIITWYSLSAILSYLWYFKIFKVRL</sequence>
<keyword evidence="9" id="KW-1185">Reference proteome</keyword>
<evidence type="ECO:0000313" key="7">
    <source>
        <dbReference type="EMBL" id="KAF7490333.1"/>
    </source>
</evidence>
<reference evidence="8" key="3">
    <citation type="submission" date="2022-06" db="UniProtKB">
        <authorList>
            <consortium name="EnsemblMetazoa"/>
        </authorList>
    </citation>
    <scope>IDENTIFICATION</scope>
</reference>
<name>A0A834VE21_SARSC</name>
<dbReference type="PANTHER" id="PTHR23427:SF2">
    <property type="entry name" value="SURFEIT LOCUS PROTEIN 1"/>
    <property type="match status" value="1"/>
</dbReference>
<evidence type="ECO:0000313" key="8">
    <source>
        <dbReference type="EnsemblMetazoa" id="KAF7490333.1"/>
    </source>
</evidence>
<dbReference type="Pfam" id="PF02104">
    <property type="entry name" value="SURF1"/>
    <property type="match status" value="1"/>
</dbReference>
<dbReference type="EnsemblMetazoa" id="SSS_468s_mrna">
    <property type="protein sequence ID" value="KAF7490333.1"/>
    <property type="gene ID" value="SSS_468"/>
</dbReference>
<proteinExistence type="inferred from homology"/>